<dbReference type="InterPro" id="IPR032710">
    <property type="entry name" value="NTF2-like_dom_sf"/>
</dbReference>
<dbReference type="OrthoDB" id="1115105at2"/>
<evidence type="ECO:0000313" key="3">
    <source>
        <dbReference type="Proteomes" id="UP000017837"/>
    </source>
</evidence>
<dbReference type="eggNOG" id="COG4319">
    <property type="taxonomic scope" value="Bacteria"/>
</dbReference>
<reference evidence="2 3" key="1">
    <citation type="journal article" date="2014" name="Nature">
        <title>Sequential evolution of bacterial morphology by co-option of a developmental regulator.</title>
        <authorList>
            <person name="Jiang C."/>
            <person name="Brown P.J."/>
            <person name="Ducret A."/>
            <person name="Brun Y.V."/>
        </authorList>
    </citation>
    <scope>NUCLEOTIDE SEQUENCE [LARGE SCALE GENOMIC DNA]</scope>
    <source>
        <strain evidence="2 3">DSM 16100</strain>
    </source>
</reference>
<dbReference type="SUPFAM" id="SSF54427">
    <property type="entry name" value="NTF2-like"/>
    <property type="match status" value="1"/>
</dbReference>
<dbReference type="RefSeq" id="WP_018082816.1">
    <property type="nucleotide sequence ID" value="NZ_AQWM01000019.1"/>
</dbReference>
<dbReference type="InterPro" id="IPR037401">
    <property type="entry name" value="SnoaL-like"/>
</dbReference>
<protein>
    <recommendedName>
        <fullName evidence="1">SnoaL-like domain-containing protein</fullName>
    </recommendedName>
</protein>
<dbReference type="EMBL" id="AWGB01000010">
    <property type="protein sequence ID" value="ESQ92850.1"/>
    <property type="molecule type" value="Genomic_DNA"/>
</dbReference>
<dbReference type="Gene3D" id="3.10.450.50">
    <property type="match status" value="1"/>
</dbReference>
<dbReference type="PATRIC" id="fig|1121022.4.peg.1406"/>
<evidence type="ECO:0000259" key="1">
    <source>
        <dbReference type="Pfam" id="PF12680"/>
    </source>
</evidence>
<comment type="caution">
    <text evidence="2">The sequence shown here is derived from an EMBL/GenBank/DDBJ whole genome shotgun (WGS) entry which is preliminary data.</text>
</comment>
<dbReference type="Pfam" id="PF12680">
    <property type="entry name" value="SnoaL_2"/>
    <property type="match status" value="1"/>
</dbReference>
<gene>
    <name evidence="2" type="ORF">ABENE_07035</name>
</gene>
<name>V4Q4T5_9CAUL</name>
<sequence length="114" mass="12212">MTGNQTLTAAVEAFISTTNASDIAAALALFTPDAVIDDPSVGERFVGHHGIQDYLDRFFIGYKTATRLLSVEMSGDNKARVRVDFTGDFGHEIGVLDVEINPAGLVVNIIADLE</sequence>
<feature type="domain" description="SnoaL-like" evidence="1">
    <location>
        <begin position="11"/>
        <end position="88"/>
    </location>
</feature>
<accession>V4Q4T5</accession>
<dbReference type="STRING" id="1121022.GCA_000376105_03146"/>
<evidence type="ECO:0000313" key="2">
    <source>
        <dbReference type="EMBL" id="ESQ92850.1"/>
    </source>
</evidence>
<organism evidence="2 3">
    <name type="scientific">Asticcacaulis benevestitus DSM 16100 = ATCC BAA-896</name>
    <dbReference type="NCBI Taxonomy" id="1121022"/>
    <lineage>
        <taxon>Bacteria</taxon>
        <taxon>Pseudomonadati</taxon>
        <taxon>Pseudomonadota</taxon>
        <taxon>Alphaproteobacteria</taxon>
        <taxon>Caulobacterales</taxon>
        <taxon>Caulobacteraceae</taxon>
        <taxon>Asticcacaulis</taxon>
    </lineage>
</organism>
<proteinExistence type="predicted"/>
<dbReference type="Proteomes" id="UP000017837">
    <property type="component" value="Unassembled WGS sequence"/>
</dbReference>
<dbReference type="AlphaFoldDB" id="V4Q4T5"/>
<keyword evidence="3" id="KW-1185">Reference proteome</keyword>